<dbReference type="EMBL" id="AAGK01000005">
    <property type="protein sequence ID" value="EAN30869.1"/>
    <property type="molecule type" value="Genomic_DNA"/>
</dbReference>
<keyword evidence="4" id="KW-1185">Reference proteome</keyword>
<organism evidence="3 4">
    <name type="scientific">Theileria parva</name>
    <name type="common">East coast fever infection agent</name>
    <dbReference type="NCBI Taxonomy" id="5875"/>
    <lineage>
        <taxon>Eukaryota</taxon>
        <taxon>Sar</taxon>
        <taxon>Alveolata</taxon>
        <taxon>Apicomplexa</taxon>
        <taxon>Aconoidasida</taxon>
        <taxon>Piroplasmida</taxon>
        <taxon>Theileriidae</taxon>
        <taxon>Theileria</taxon>
    </lineage>
</organism>
<accession>Q4N0W7</accession>
<keyword evidence="2" id="KW-0732">Signal</keyword>
<dbReference type="GeneID" id="3500077"/>
<dbReference type="KEGG" id="tpv:TP03_0134"/>
<dbReference type="VEuPathDB" id="PiroplasmaDB:TpMuguga_03g00134"/>
<dbReference type="AlphaFoldDB" id="Q4N0W7"/>
<name>Q4N0W7_THEPA</name>
<evidence type="ECO:0000313" key="4">
    <source>
        <dbReference type="Proteomes" id="UP000001949"/>
    </source>
</evidence>
<sequence length="191" mass="21082">MQFIGFVVLISTLLVGVKCKKDVNFNPKVFKHLCRTFTNTLAVLTTHIGQKLYLHELGEGTGGKLMLLHHRLLECDTACKSIEAIVVPDDIGNQPFIVDAALGPYRKVSESEREQNDVLIFNFIETAFDAVVPLIELSKVVAAIAFVSGDIAGAEKYMESFLARRSGFKMNTTIISISITLILVISNYLFG</sequence>
<evidence type="ECO:0000256" key="1">
    <source>
        <dbReference type="SAM" id="Phobius"/>
    </source>
</evidence>
<feature type="signal peptide" evidence="2">
    <location>
        <begin position="1"/>
        <end position="19"/>
    </location>
</feature>
<keyword evidence="1" id="KW-1133">Transmembrane helix</keyword>
<comment type="caution">
    <text evidence="3">The sequence shown here is derived from an EMBL/GenBank/DDBJ whole genome shotgun (WGS) entry which is preliminary data.</text>
</comment>
<keyword evidence="1" id="KW-0472">Membrane</keyword>
<dbReference type="InParanoid" id="Q4N0W7"/>
<reference evidence="3 4" key="1">
    <citation type="journal article" date="2005" name="Science">
        <title>Genome sequence of Theileria parva, a bovine pathogen that transforms lymphocytes.</title>
        <authorList>
            <person name="Gardner M.J."/>
            <person name="Bishop R."/>
            <person name="Shah T."/>
            <person name="de Villiers E.P."/>
            <person name="Carlton J.M."/>
            <person name="Hall N."/>
            <person name="Ren Q."/>
            <person name="Paulsen I.T."/>
            <person name="Pain A."/>
            <person name="Berriman M."/>
            <person name="Wilson R.J.M."/>
            <person name="Sato S."/>
            <person name="Ralph S.A."/>
            <person name="Mann D.J."/>
            <person name="Xiong Z."/>
            <person name="Shallom S.J."/>
            <person name="Weidman J."/>
            <person name="Jiang L."/>
            <person name="Lynn J."/>
            <person name="Weaver B."/>
            <person name="Shoaibi A."/>
            <person name="Domingo A.R."/>
            <person name="Wasawo D."/>
            <person name="Crabtree J."/>
            <person name="Wortman J.R."/>
            <person name="Haas B."/>
            <person name="Angiuoli S.V."/>
            <person name="Creasy T.H."/>
            <person name="Lu C."/>
            <person name="Suh B."/>
            <person name="Silva J.C."/>
            <person name="Utterback T.R."/>
            <person name="Feldblyum T.V."/>
            <person name="Pertea M."/>
            <person name="Allen J."/>
            <person name="Nierman W.C."/>
            <person name="Taracha E.L.N."/>
            <person name="Salzberg S.L."/>
            <person name="White O.R."/>
            <person name="Fitzhugh H.A."/>
            <person name="Morzaria S."/>
            <person name="Venter J.C."/>
            <person name="Fraser C.M."/>
            <person name="Nene V."/>
        </authorList>
    </citation>
    <scope>NUCLEOTIDE SEQUENCE [LARGE SCALE GENOMIC DNA]</scope>
    <source>
        <strain evidence="3 4">Muguga</strain>
    </source>
</reference>
<keyword evidence="1" id="KW-0812">Transmembrane</keyword>
<proteinExistence type="predicted"/>
<dbReference type="RefSeq" id="XP_763152.1">
    <property type="nucleotide sequence ID" value="XM_758059.1"/>
</dbReference>
<evidence type="ECO:0000256" key="2">
    <source>
        <dbReference type="SAM" id="SignalP"/>
    </source>
</evidence>
<gene>
    <name evidence="3" type="ordered locus">TP03_0134</name>
</gene>
<feature type="transmembrane region" description="Helical" evidence="1">
    <location>
        <begin position="170"/>
        <end position="190"/>
    </location>
</feature>
<dbReference type="Proteomes" id="UP000001949">
    <property type="component" value="Unassembled WGS sequence"/>
</dbReference>
<feature type="chain" id="PRO_5004240907" evidence="2">
    <location>
        <begin position="20"/>
        <end position="191"/>
    </location>
</feature>
<evidence type="ECO:0000313" key="3">
    <source>
        <dbReference type="EMBL" id="EAN30869.1"/>
    </source>
</evidence>
<protein>
    <submittedName>
        <fullName evidence="3">Uncharacterized protein</fullName>
    </submittedName>
</protein>